<dbReference type="RefSeq" id="XP_017994988.1">
    <property type="nucleotide sequence ID" value="XM_018140814.1"/>
</dbReference>
<accession>A0A0N1NXV7</accession>
<evidence type="ECO:0000313" key="2">
    <source>
        <dbReference type="Proteomes" id="UP000038010"/>
    </source>
</evidence>
<sequence length="396" mass="40114">MRQSRALATVCAFGTSVAGMPGDWKPWTGSPMQQAQALYVMTNDVSGNKVVSMSIGSDGSLSAGSSFATGGIGGNYVNGTTGAPHFPDALSSADAVVTAGNNVFVVNAGSNTVSMFAISPSDPTSLKMIGEPASSMGEFPTTLAASAELGCVCVGNTGATSGISCSMFSDAGLAGFDTLRPMNVGESVTPPTGPTPGFGDLLFSEDETLLIAMVKGNGTEFTGYAATFPVSASGMVGTTATMATPPGSKALFGMANIPGSSDLVYVSDAGFGGLTLNIDNLNAQPVAVTNVTGQQASCWAQVQSTRGFITDAAVNRLVEASVNTGAITTEFYPPTGLMGMTDFRISGNYLWALSASNGNYPSSIQIFDISGGPGSIKFDSVYQTGTGSNTQGMAVW</sequence>
<dbReference type="SUPFAM" id="SSF75011">
    <property type="entry name" value="3-carboxy-cis,cis-mucoante lactonizing enzyme"/>
    <property type="match status" value="1"/>
</dbReference>
<proteinExistence type="predicted"/>
<dbReference type="AlphaFoldDB" id="A0A0N1NXV7"/>
<evidence type="ECO:0000313" key="1">
    <source>
        <dbReference type="EMBL" id="KPI35025.1"/>
    </source>
</evidence>
<name>A0A0N1NXV7_9EURO</name>
<protein>
    <recommendedName>
        <fullName evidence="3">3-carboxymuconate cyclase</fullName>
    </recommendedName>
</protein>
<gene>
    <name evidence="1" type="ORF">AB675_11924</name>
</gene>
<dbReference type="GeneID" id="28732694"/>
<keyword evidence="2" id="KW-1185">Reference proteome</keyword>
<dbReference type="Proteomes" id="UP000038010">
    <property type="component" value="Unassembled WGS sequence"/>
</dbReference>
<dbReference type="OrthoDB" id="10006285at2759"/>
<dbReference type="Gene3D" id="2.130.10.10">
    <property type="entry name" value="YVTN repeat-like/Quinoprotein amine dehydrogenase"/>
    <property type="match status" value="1"/>
</dbReference>
<comment type="caution">
    <text evidence="1">The sequence shown here is derived from an EMBL/GenBank/DDBJ whole genome shotgun (WGS) entry which is preliminary data.</text>
</comment>
<evidence type="ECO:0008006" key="3">
    <source>
        <dbReference type="Google" id="ProtNLM"/>
    </source>
</evidence>
<dbReference type="EMBL" id="LFJN01000046">
    <property type="protein sequence ID" value="KPI35025.1"/>
    <property type="molecule type" value="Genomic_DNA"/>
</dbReference>
<dbReference type="InterPro" id="IPR015943">
    <property type="entry name" value="WD40/YVTN_repeat-like_dom_sf"/>
</dbReference>
<dbReference type="STRING" id="1664694.A0A0N1NXV7"/>
<reference evidence="1 2" key="1">
    <citation type="submission" date="2015-06" db="EMBL/GenBank/DDBJ databases">
        <title>Draft genome of the ant-associated black yeast Phialophora attae CBS 131958.</title>
        <authorList>
            <person name="Moreno L.F."/>
            <person name="Stielow B.J."/>
            <person name="de Hoog S."/>
            <person name="Vicente V.A."/>
            <person name="Weiss V.A."/>
            <person name="de Vries M."/>
            <person name="Cruz L.M."/>
            <person name="Souza E.M."/>
        </authorList>
    </citation>
    <scope>NUCLEOTIDE SEQUENCE [LARGE SCALE GENOMIC DNA]</scope>
    <source>
        <strain evidence="1 2">CBS 131958</strain>
    </source>
</reference>
<organism evidence="1 2">
    <name type="scientific">Cyphellophora attinorum</name>
    <dbReference type="NCBI Taxonomy" id="1664694"/>
    <lineage>
        <taxon>Eukaryota</taxon>
        <taxon>Fungi</taxon>
        <taxon>Dikarya</taxon>
        <taxon>Ascomycota</taxon>
        <taxon>Pezizomycotina</taxon>
        <taxon>Eurotiomycetes</taxon>
        <taxon>Chaetothyriomycetidae</taxon>
        <taxon>Chaetothyriales</taxon>
        <taxon>Cyphellophoraceae</taxon>
        <taxon>Cyphellophora</taxon>
    </lineage>
</organism>
<dbReference type="VEuPathDB" id="FungiDB:AB675_11924"/>